<proteinExistence type="predicted"/>
<accession>A0AAD7JCC2</accession>
<name>A0AAD7JCC2_9AGAR</name>
<organism evidence="2 3">
    <name type="scientific">Mycena maculata</name>
    <dbReference type="NCBI Taxonomy" id="230809"/>
    <lineage>
        <taxon>Eukaryota</taxon>
        <taxon>Fungi</taxon>
        <taxon>Dikarya</taxon>
        <taxon>Basidiomycota</taxon>
        <taxon>Agaricomycotina</taxon>
        <taxon>Agaricomycetes</taxon>
        <taxon>Agaricomycetidae</taxon>
        <taxon>Agaricales</taxon>
        <taxon>Marasmiineae</taxon>
        <taxon>Mycenaceae</taxon>
        <taxon>Mycena</taxon>
    </lineage>
</organism>
<dbReference type="Proteomes" id="UP001215280">
    <property type="component" value="Unassembled WGS sequence"/>
</dbReference>
<sequence length="238" mass="26577">MAVIRKWKTVKYFYAEESCPGSTGRPKTKSSERGRAAAKSSRSADSRVASSVSGYDDGSEEIILQRLEGLDCLLDEAPSITDTHAGEIKVLEERVGMVEGHRKEIKALERRIPPAARYTVTDLGAVMKEQFTLMHQHKQLLNDLQSAAIKQQEINDAQGEEIQNIGKTLFLKSVTIWLDCGKRNKSEHNCDKFYLTQGAKEVIRASEWHLLRHSKGICSVLAMGLCNTSISVHEFDSL</sequence>
<protein>
    <submittedName>
        <fullName evidence="2">Uncharacterized protein</fullName>
    </submittedName>
</protein>
<feature type="compositionally biased region" description="Low complexity" evidence="1">
    <location>
        <begin position="37"/>
        <end position="54"/>
    </location>
</feature>
<gene>
    <name evidence="2" type="ORF">DFH07DRAFT_771480</name>
</gene>
<reference evidence="2" key="1">
    <citation type="submission" date="2023-03" db="EMBL/GenBank/DDBJ databases">
        <title>Massive genome expansion in bonnet fungi (Mycena s.s.) driven by repeated elements and novel gene families across ecological guilds.</title>
        <authorList>
            <consortium name="Lawrence Berkeley National Laboratory"/>
            <person name="Harder C.B."/>
            <person name="Miyauchi S."/>
            <person name="Viragh M."/>
            <person name="Kuo A."/>
            <person name="Thoen E."/>
            <person name="Andreopoulos B."/>
            <person name="Lu D."/>
            <person name="Skrede I."/>
            <person name="Drula E."/>
            <person name="Henrissat B."/>
            <person name="Morin E."/>
            <person name="Kohler A."/>
            <person name="Barry K."/>
            <person name="LaButti K."/>
            <person name="Morin E."/>
            <person name="Salamov A."/>
            <person name="Lipzen A."/>
            <person name="Mereny Z."/>
            <person name="Hegedus B."/>
            <person name="Baldrian P."/>
            <person name="Stursova M."/>
            <person name="Weitz H."/>
            <person name="Taylor A."/>
            <person name="Grigoriev I.V."/>
            <person name="Nagy L.G."/>
            <person name="Martin F."/>
            <person name="Kauserud H."/>
        </authorList>
    </citation>
    <scope>NUCLEOTIDE SEQUENCE</scope>
    <source>
        <strain evidence="2">CBHHK188m</strain>
    </source>
</reference>
<dbReference type="AlphaFoldDB" id="A0AAD7JCC2"/>
<evidence type="ECO:0000313" key="2">
    <source>
        <dbReference type="EMBL" id="KAJ7761619.1"/>
    </source>
</evidence>
<evidence type="ECO:0000313" key="3">
    <source>
        <dbReference type="Proteomes" id="UP001215280"/>
    </source>
</evidence>
<keyword evidence="3" id="KW-1185">Reference proteome</keyword>
<evidence type="ECO:0000256" key="1">
    <source>
        <dbReference type="SAM" id="MobiDB-lite"/>
    </source>
</evidence>
<feature type="region of interest" description="Disordered" evidence="1">
    <location>
        <begin position="18"/>
        <end position="54"/>
    </location>
</feature>
<dbReference type="EMBL" id="JARJLG010000045">
    <property type="protein sequence ID" value="KAJ7761619.1"/>
    <property type="molecule type" value="Genomic_DNA"/>
</dbReference>
<comment type="caution">
    <text evidence="2">The sequence shown here is derived from an EMBL/GenBank/DDBJ whole genome shotgun (WGS) entry which is preliminary data.</text>
</comment>